<dbReference type="InterPro" id="IPR035979">
    <property type="entry name" value="RBD_domain_sf"/>
</dbReference>
<dbReference type="Pfam" id="PF02136">
    <property type="entry name" value="NTF2"/>
    <property type="match status" value="1"/>
</dbReference>
<feature type="region of interest" description="Disordered" evidence="3">
    <location>
        <begin position="435"/>
        <end position="463"/>
    </location>
</feature>
<dbReference type="Gene3D" id="3.30.70.330">
    <property type="match status" value="1"/>
</dbReference>
<accession>A0AAD8W9S1</accession>
<evidence type="ECO:0000259" key="5">
    <source>
        <dbReference type="PROSITE" id="PS50177"/>
    </source>
</evidence>
<feature type="domain" description="NTF2" evidence="5">
    <location>
        <begin position="13"/>
        <end position="131"/>
    </location>
</feature>
<comment type="caution">
    <text evidence="6">The sequence shown here is derived from an EMBL/GenBank/DDBJ whole genome shotgun (WGS) entry which is preliminary data.</text>
</comment>
<dbReference type="Pfam" id="PF00076">
    <property type="entry name" value="RRM_1"/>
    <property type="match status" value="1"/>
</dbReference>
<gene>
    <name evidence="6" type="ORF">QYE76_066303</name>
</gene>
<dbReference type="GO" id="GO:0005829">
    <property type="term" value="C:cytosol"/>
    <property type="evidence" value="ECO:0007669"/>
    <property type="project" value="TreeGrafter"/>
</dbReference>
<evidence type="ECO:0000256" key="2">
    <source>
        <dbReference type="PROSITE-ProRule" id="PRU00176"/>
    </source>
</evidence>
<dbReference type="SUPFAM" id="SSF54928">
    <property type="entry name" value="RNA-binding domain, RBD"/>
    <property type="match status" value="1"/>
</dbReference>
<dbReference type="CDD" id="cd00780">
    <property type="entry name" value="NTF2"/>
    <property type="match status" value="1"/>
</dbReference>
<dbReference type="GO" id="GO:0003729">
    <property type="term" value="F:mRNA binding"/>
    <property type="evidence" value="ECO:0007669"/>
    <property type="project" value="TreeGrafter"/>
</dbReference>
<dbReference type="InterPro" id="IPR002075">
    <property type="entry name" value="NTF2_dom"/>
</dbReference>
<dbReference type="InterPro" id="IPR039539">
    <property type="entry name" value="Ras_GTPase_bind_prot"/>
</dbReference>
<dbReference type="FunFam" id="3.10.450.50:FF:000003">
    <property type="entry name" value="Nuclear transport factor 2 family protein"/>
    <property type="match status" value="1"/>
</dbReference>
<evidence type="ECO:0000313" key="6">
    <source>
        <dbReference type="EMBL" id="KAK1648498.1"/>
    </source>
</evidence>
<feature type="compositionally biased region" description="Polar residues" evidence="3">
    <location>
        <begin position="290"/>
        <end position="303"/>
    </location>
</feature>
<evidence type="ECO:0000256" key="1">
    <source>
        <dbReference type="ARBA" id="ARBA00022884"/>
    </source>
</evidence>
<protein>
    <submittedName>
        <fullName evidence="6">Uncharacterized protein</fullName>
    </submittedName>
</protein>
<dbReference type="AlphaFoldDB" id="A0AAD8W9S1"/>
<dbReference type="PROSITE" id="PS50102">
    <property type="entry name" value="RRM"/>
    <property type="match status" value="1"/>
</dbReference>
<dbReference type="CDD" id="cd00590">
    <property type="entry name" value="RRM_SF"/>
    <property type="match status" value="1"/>
</dbReference>
<keyword evidence="1 2" id="KW-0694">RNA-binding</keyword>
<dbReference type="PROSITE" id="PS50177">
    <property type="entry name" value="NTF2_DOMAIN"/>
    <property type="match status" value="1"/>
</dbReference>
<dbReference type="Proteomes" id="UP001231189">
    <property type="component" value="Unassembled WGS sequence"/>
</dbReference>
<name>A0AAD8W9S1_LOLMU</name>
<evidence type="ECO:0000313" key="7">
    <source>
        <dbReference type="Proteomes" id="UP001231189"/>
    </source>
</evidence>
<reference evidence="6" key="1">
    <citation type="submission" date="2023-07" db="EMBL/GenBank/DDBJ databases">
        <title>A chromosome-level genome assembly of Lolium multiflorum.</title>
        <authorList>
            <person name="Chen Y."/>
            <person name="Copetti D."/>
            <person name="Kolliker R."/>
            <person name="Studer B."/>
        </authorList>
    </citation>
    <scope>NUCLEOTIDE SEQUENCE</scope>
    <source>
        <strain evidence="6">02402/16</strain>
        <tissue evidence="6">Leaf</tissue>
    </source>
</reference>
<dbReference type="GO" id="GO:1990904">
    <property type="term" value="C:ribonucleoprotein complex"/>
    <property type="evidence" value="ECO:0007669"/>
    <property type="project" value="TreeGrafter"/>
</dbReference>
<dbReference type="SUPFAM" id="SSF54427">
    <property type="entry name" value="NTF2-like"/>
    <property type="match status" value="1"/>
</dbReference>
<evidence type="ECO:0000256" key="3">
    <source>
        <dbReference type="SAM" id="MobiDB-lite"/>
    </source>
</evidence>
<dbReference type="InterPro" id="IPR018222">
    <property type="entry name" value="Nuclear_transport_factor_2_euk"/>
</dbReference>
<sequence length="519" mass="55825">MAMQSTTHSAQVVGSVFVNQYYHNLNGSPDQVHKFYKDASTIGWAGSDGVMEYATTLPEINKKIMSMDFSKYLTKIDNADAVLSINGSALVVVTGSFTSVSDDVCQRFTQTFLLAPQESGGYFVLNDILRFLSESNQEDGENHKDEPAALSDTTPAAVEEPLTTDPVVNVACGEPLNPTVDSTTVENNPTVNGTTVENNVKSPVEVTKGDVKKTPVAASPPPAQKDIPKKHPVTASPAPPAQKDAVKKTYASIVKDNKEVSPAVKPKIAKPVSKPPPKVVEESAKPPQAAETTPASTSAIKSNSPHDEQGFSVFVRGLPSRSTVKMVGEDFKKFGAIKAGGIQVRNNKFDEFCFGFVEFESQQSMQAAIEASPIFIAEKEVIIEKKRTTTRVVNGVVMNGGRFQYARGAQNFRGQGGGYANDANYRRWENDGGYRHQNEFSGHGRGSPHGNGYHQNGNGFHQKGSEKYVRVNNGPKEAPVAARVNNGPKEAPAAARVNNIPKEPAPVNAGPKQTPVAEK</sequence>
<keyword evidence="7" id="KW-1185">Reference proteome</keyword>
<feature type="region of interest" description="Disordered" evidence="3">
    <location>
        <begin position="136"/>
        <end position="246"/>
    </location>
</feature>
<dbReference type="InterPro" id="IPR000504">
    <property type="entry name" value="RRM_dom"/>
</dbReference>
<dbReference type="EMBL" id="JAUUTY010000004">
    <property type="protein sequence ID" value="KAK1648498.1"/>
    <property type="molecule type" value="Genomic_DNA"/>
</dbReference>
<feature type="compositionally biased region" description="Low complexity" evidence="3">
    <location>
        <begin position="262"/>
        <end position="272"/>
    </location>
</feature>
<dbReference type="PANTHER" id="PTHR10693:SF75">
    <property type="entry name" value="NUCLEAR TRANSPORT FACTOR 2"/>
    <property type="match status" value="1"/>
</dbReference>
<dbReference type="Gene3D" id="3.10.450.50">
    <property type="match status" value="1"/>
</dbReference>
<feature type="region of interest" description="Disordered" evidence="3">
    <location>
        <begin position="478"/>
        <end position="519"/>
    </location>
</feature>
<organism evidence="6 7">
    <name type="scientific">Lolium multiflorum</name>
    <name type="common">Italian ryegrass</name>
    <name type="synonym">Lolium perenne subsp. multiflorum</name>
    <dbReference type="NCBI Taxonomy" id="4521"/>
    <lineage>
        <taxon>Eukaryota</taxon>
        <taxon>Viridiplantae</taxon>
        <taxon>Streptophyta</taxon>
        <taxon>Embryophyta</taxon>
        <taxon>Tracheophyta</taxon>
        <taxon>Spermatophyta</taxon>
        <taxon>Magnoliopsida</taxon>
        <taxon>Liliopsida</taxon>
        <taxon>Poales</taxon>
        <taxon>Poaceae</taxon>
        <taxon>BOP clade</taxon>
        <taxon>Pooideae</taxon>
        <taxon>Poodae</taxon>
        <taxon>Poeae</taxon>
        <taxon>Poeae Chloroplast Group 2 (Poeae type)</taxon>
        <taxon>Loliodinae</taxon>
        <taxon>Loliinae</taxon>
        <taxon>Lolium</taxon>
    </lineage>
</organism>
<feature type="region of interest" description="Disordered" evidence="3">
    <location>
        <begin position="262"/>
        <end position="307"/>
    </location>
</feature>
<dbReference type="SMART" id="SM00360">
    <property type="entry name" value="RRM"/>
    <property type="match status" value="1"/>
</dbReference>
<proteinExistence type="predicted"/>
<dbReference type="PANTHER" id="PTHR10693">
    <property type="entry name" value="RAS GTPASE-ACTIVATING PROTEIN-BINDING PROTEIN"/>
    <property type="match status" value="1"/>
</dbReference>
<feature type="domain" description="RRM" evidence="4">
    <location>
        <begin position="311"/>
        <end position="388"/>
    </location>
</feature>
<dbReference type="InterPro" id="IPR012677">
    <property type="entry name" value="Nucleotide-bd_a/b_plait_sf"/>
</dbReference>
<dbReference type="InterPro" id="IPR032710">
    <property type="entry name" value="NTF2-like_dom_sf"/>
</dbReference>
<evidence type="ECO:0000259" key="4">
    <source>
        <dbReference type="PROSITE" id="PS50102"/>
    </source>
</evidence>
<feature type="compositionally biased region" description="Polar residues" evidence="3">
    <location>
        <begin position="179"/>
        <end position="201"/>
    </location>
</feature>